<dbReference type="Proteomes" id="UP000001542">
    <property type="component" value="Unassembled WGS sequence"/>
</dbReference>
<dbReference type="KEGG" id="tva:4768508"/>
<proteinExistence type="predicted"/>
<keyword evidence="2" id="KW-1185">Reference proteome</keyword>
<protein>
    <submittedName>
        <fullName evidence="1">Uncharacterized protein</fullName>
    </submittedName>
</protein>
<dbReference type="EMBL" id="DS113335">
    <property type="protein sequence ID" value="EAY10573.1"/>
    <property type="molecule type" value="Genomic_DNA"/>
</dbReference>
<dbReference type="PANTHER" id="PTHR36453:SF1">
    <property type="entry name" value="RIGHT HANDED BETA HELIX DOMAIN-CONTAINING PROTEIN"/>
    <property type="match status" value="1"/>
</dbReference>
<reference evidence="1" key="2">
    <citation type="journal article" date="2007" name="Science">
        <title>Draft genome sequence of the sexually transmitted pathogen Trichomonas vaginalis.</title>
        <authorList>
            <person name="Carlton J.M."/>
            <person name="Hirt R.P."/>
            <person name="Silva J.C."/>
            <person name="Delcher A.L."/>
            <person name="Schatz M."/>
            <person name="Zhao Q."/>
            <person name="Wortman J.R."/>
            <person name="Bidwell S.L."/>
            <person name="Alsmark U.C.M."/>
            <person name="Besteiro S."/>
            <person name="Sicheritz-Ponten T."/>
            <person name="Noel C.J."/>
            <person name="Dacks J.B."/>
            <person name="Foster P.G."/>
            <person name="Simillion C."/>
            <person name="Van de Peer Y."/>
            <person name="Miranda-Saavedra D."/>
            <person name="Barton G.J."/>
            <person name="Westrop G.D."/>
            <person name="Mueller S."/>
            <person name="Dessi D."/>
            <person name="Fiori P.L."/>
            <person name="Ren Q."/>
            <person name="Paulsen I."/>
            <person name="Zhang H."/>
            <person name="Bastida-Corcuera F.D."/>
            <person name="Simoes-Barbosa A."/>
            <person name="Brown M.T."/>
            <person name="Hayes R.D."/>
            <person name="Mukherjee M."/>
            <person name="Okumura C.Y."/>
            <person name="Schneider R."/>
            <person name="Smith A.J."/>
            <person name="Vanacova S."/>
            <person name="Villalvazo M."/>
            <person name="Haas B.J."/>
            <person name="Pertea M."/>
            <person name="Feldblyum T.V."/>
            <person name="Utterback T.R."/>
            <person name="Shu C.L."/>
            <person name="Osoegawa K."/>
            <person name="de Jong P.J."/>
            <person name="Hrdy I."/>
            <person name="Horvathova L."/>
            <person name="Zubacova Z."/>
            <person name="Dolezal P."/>
            <person name="Malik S.B."/>
            <person name="Logsdon J.M. Jr."/>
            <person name="Henze K."/>
            <person name="Gupta A."/>
            <person name="Wang C.C."/>
            <person name="Dunne R.L."/>
            <person name="Upcroft J.A."/>
            <person name="Upcroft P."/>
            <person name="White O."/>
            <person name="Salzberg S.L."/>
            <person name="Tang P."/>
            <person name="Chiu C.-H."/>
            <person name="Lee Y.-S."/>
            <person name="Embley T.M."/>
            <person name="Coombs G.H."/>
            <person name="Mottram J.C."/>
            <person name="Tachezy J."/>
            <person name="Fraser-Liggett C.M."/>
            <person name="Johnson P.J."/>
        </authorList>
    </citation>
    <scope>NUCLEOTIDE SEQUENCE [LARGE SCALE GENOMIC DNA]</scope>
    <source>
        <strain evidence="1">G3</strain>
    </source>
</reference>
<gene>
    <name evidence="1" type="ORF">TVAG_281730</name>
</gene>
<reference evidence="1" key="1">
    <citation type="submission" date="2006-10" db="EMBL/GenBank/DDBJ databases">
        <authorList>
            <person name="Amadeo P."/>
            <person name="Zhao Q."/>
            <person name="Wortman J."/>
            <person name="Fraser-Liggett C."/>
            <person name="Carlton J."/>
        </authorList>
    </citation>
    <scope>NUCLEOTIDE SEQUENCE</scope>
    <source>
        <strain evidence="1">G3</strain>
    </source>
</reference>
<name>A2E9N8_TRIV3</name>
<dbReference type="AlphaFoldDB" id="A2E9N8"/>
<dbReference type="RefSeq" id="XP_001322796.1">
    <property type="nucleotide sequence ID" value="XM_001322761.1"/>
</dbReference>
<sequence>MISFPSRISFKFSVPITYKAIQIKIENRRRLVQSEKKIDTLNLFFAVFASAVDIQLKSGINYITSPIEITENHTRIIGDKKTRLVGGIKLSNWAKVSDKSILNRLDESIRSKVYQIDLKEFGITNLHPFYPRGFGYAAPYSHNHLYIDQQQMNIAQYPRLGEFIKISSPTEAISIENGVGINDSRIYTWQYHPYIMAWGYWNHGWSGSTQRVTKIDKSSQTVYFEEARNTTVAKSGDSILFFNILEEIRYPGDFYIDNETKILYFIPFDKINSKTEIFLSNLT</sequence>
<accession>A2E9N8</accession>
<dbReference type="PANTHER" id="PTHR36453">
    <property type="entry name" value="SECRETED PROTEIN-RELATED"/>
    <property type="match status" value="1"/>
</dbReference>
<dbReference type="VEuPathDB" id="TrichDB:TVAG_281730"/>
<evidence type="ECO:0000313" key="1">
    <source>
        <dbReference type="EMBL" id="EAY10573.1"/>
    </source>
</evidence>
<dbReference type="InParanoid" id="A2E9N8"/>
<organism evidence="1 2">
    <name type="scientific">Trichomonas vaginalis (strain ATCC PRA-98 / G3)</name>
    <dbReference type="NCBI Taxonomy" id="412133"/>
    <lineage>
        <taxon>Eukaryota</taxon>
        <taxon>Metamonada</taxon>
        <taxon>Parabasalia</taxon>
        <taxon>Trichomonadida</taxon>
        <taxon>Trichomonadidae</taxon>
        <taxon>Trichomonas</taxon>
    </lineage>
</organism>
<evidence type="ECO:0000313" key="2">
    <source>
        <dbReference type="Proteomes" id="UP000001542"/>
    </source>
</evidence>
<dbReference type="VEuPathDB" id="TrichDB:TVAGG3_0042970"/>